<dbReference type="FunFam" id="3.30.160.60:FF:000446">
    <property type="entry name" value="Zinc finger protein"/>
    <property type="match status" value="2"/>
</dbReference>
<dbReference type="InterPro" id="IPR036236">
    <property type="entry name" value="Znf_C2H2_sf"/>
</dbReference>
<evidence type="ECO:0000256" key="9">
    <source>
        <dbReference type="SAM" id="MobiDB-lite"/>
    </source>
</evidence>
<evidence type="ECO:0000256" key="3">
    <source>
        <dbReference type="ARBA" id="ARBA00022737"/>
    </source>
</evidence>
<dbReference type="InterPro" id="IPR013087">
    <property type="entry name" value="Znf_C2H2_type"/>
</dbReference>
<keyword evidence="4 8" id="KW-0863">Zinc-finger</keyword>
<reference evidence="11" key="2">
    <citation type="submission" date="2025-09" db="UniProtKB">
        <authorList>
            <consortium name="Ensembl"/>
        </authorList>
    </citation>
    <scope>IDENTIFICATION</scope>
</reference>
<dbReference type="FunFam" id="3.30.160.60:FF:002343">
    <property type="entry name" value="Zinc finger protein 33A"/>
    <property type="match status" value="1"/>
</dbReference>
<dbReference type="GO" id="GO:0003700">
    <property type="term" value="F:DNA-binding transcription factor activity"/>
    <property type="evidence" value="ECO:0007669"/>
    <property type="project" value="TreeGrafter"/>
</dbReference>
<dbReference type="Proteomes" id="UP000694523">
    <property type="component" value="Unplaced"/>
</dbReference>
<dbReference type="FunFam" id="3.30.160.60:FF:000624">
    <property type="entry name" value="zinc finger protein 697"/>
    <property type="match status" value="1"/>
</dbReference>
<dbReference type="PANTHER" id="PTHR24404">
    <property type="entry name" value="ZINC FINGER PROTEIN"/>
    <property type="match status" value="1"/>
</dbReference>
<dbReference type="GO" id="GO:0005634">
    <property type="term" value="C:nucleus"/>
    <property type="evidence" value="ECO:0007669"/>
    <property type="project" value="UniProtKB-SubCell"/>
</dbReference>
<dbReference type="GO" id="GO:0006357">
    <property type="term" value="P:regulation of transcription by RNA polymerase II"/>
    <property type="evidence" value="ECO:0007669"/>
    <property type="project" value="TreeGrafter"/>
</dbReference>
<feature type="domain" description="C2H2-type" evidence="10">
    <location>
        <begin position="115"/>
        <end position="137"/>
    </location>
</feature>
<keyword evidence="2" id="KW-0479">Metal-binding</keyword>
<feature type="domain" description="C2H2-type" evidence="10">
    <location>
        <begin position="302"/>
        <end position="329"/>
    </location>
</feature>
<reference evidence="11" key="1">
    <citation type="submission" date="2025-08" db="UniProtKB">
        <authorList>
            <consortium name="Ensembl"/>
        </authorList>
    </citation>
    <scope>IDENTIFICATION</scope>
</reference>
<keyword evidence="6" id="KW-0238">DNA-binding</keyword>
<proteinExistence type="predicted"/>
<dbReference type="InterPro" id="IPR050589">
    <property type="entry name" value="Ikaros_C2H2-ZF"/>
</dbReference>
<dbReference type="AlphaFoldDB" id="A0A8C6T396"/>
<keyword evidence="7" id="KW-0539">Nucleus</keyword>
<keyword evidence="3" id="KW-0677">Repeat</keyword>
<dbReference type="GO" id="GO:0008270">
    <property type="term" value="F:zinc ion binding"/>
    <property type="evidence" value="ECO:0007669"/>
    <property type="project" value="UniProtKB-KW"/>
</dbReference>
<accession>A0A8C6T396</accession>
<keyword evidence="12" id="KW-1185">Reference proteome</keyword>
<dbReference type="SUPFAM" id="SSF57667">
    <property type="entry name" value="beta-beta-alpha zinc fingers"/>
    <property type="match status" value="5"/>
</dbReference>
<name>A0A8C6T396_9GOBI</name>
<sequence length="426" mass="49265">MSQHADEAPYSCLSCNKVYKSLRFLQNHKCATSITKEKGEQPGTDPDGQEVSTVDGAEEDSGPADDKSVTEGPFYCPQCSAEFKCRQTFRYHLRNICYDEQQVDPEKTEDDKHCFKCDQCDKAFKYKSTLDSHKQTHNPLYCHTCMKLVPTPRFSVITVKRTSLCSKLFINTTWMCTTPQSLHLRTLSDHLCQPQTLYPSRVETYRIPAIPMSTMCKRFRSYSDLVEHQKKHTKAYPYLCWECGKKFRHSLTLTRHVARVHHSGEPVMEKPAIFGCVQCGKMFTSRRCLLKHDNFHHKGLRFPCEHCGKGFFGKDALVRHTLIHTGERPFKCDDCDKSFRSLAELKIHRRYHTGERPFKCTICEKGFVQSCFLTLHMRTHTGERPYVCAVCNKGFSRLMTTNNYYYLFNTFALPTSALDVTTRRSP</sequence>
<dbReference type="SMART" id="SM00355">
    <property type="entry name" value="ZnF_C2H2"/>
    <property type="match status" value="9"/>
</dbReference>
<dbReference type="GO" id="GO:0000978">
    <property type="term" value="F:RNA polymerase II cis-regulatory region sequence-specific DNA binding"/>
    <property type="evidence" value="ECO:0007669"/>
    <property type="project" value="TreeGrafter"/>
</dbReference>
<feature type="domain" description="C2H2-type" evidence="10">
    <location>
        <begin position="274"/>
        <end position="302"/>
    </location>
</feature>
<protein>
    <recommendedName>
        <fullName evidence="10">C2H2-type domain-containing protein</fullName>
    </recommendedName>
</protein>
<comment type="subcellular location">
    <subcellularLocation>
        <location evidence="1">Nucleus</location>
    </subcellularLocation>
</comment>
<dbReference type="PROSITE" id="PS00028">
    <property type="entry name" value="ZINC_FINGER_C2H2_1"/>
    <property type="match status" value="5"/>
</dbReference>
<evidence type="ECO:0000256" key="5">
    <source>
        <dbReference type="ARBA" id="ARBA00022833"/>
    </source>
</evidence>
<evidence type="ECO:0000256" key="4">
    <source>
        <dbReference type="ARBA" id="ARBA00022771"/>
    </source>
</evidence>
<evidence type="ECO:0000256" key="8">
    <source>
        <dbReference type="PROSITE-ProRule" id="PRU00042"/>
    </source>
</evidence>
<evidence type="ECO:0000256" key="6">
    <source>
        <dbReference type="ARBA" id="ARBA00023125"/>
    </source>
</evidence>
<feature type="domain" description="C2H2-type" evidence="10">
    <location>
        <begin position="238"/>
        <end position="266"/>
    </location>
</feature>
<keyword evidence="5" id="KW-0862">Zinc</keyword>
<evidence type="ECO:0000256" key="2">
    <source>
        <dbReference type="ARBA" id="ARBA00022723"/>
    </source>
</evidence>
<evidence type="ECO:0000256" key="7">
    <source>
        <dbReference type="ARBA" id="ARBA00023242"/>
    </source>
</evidence>
<dbReference type="PANTHER" id="PTHR24404:SF114">
    <property type="entry name" value="KLUMPFUSS, ISOFORM B-RELATED"/>
    <property type="match status" value="1"/>
</dbReference>
<organism evidence="11 12">
    <name type="scientific">Neogobius melanostomus</name>
    <name type="common">round goby</name>
    <dbReference type="NCBI Taxonomy" id="47308"/>
    <lineage>
        <taxon>Eukaryota</taxon>
        <taxon>Metazoa</taxon>
        <taxon>Chordata</taxon>
        <taxon>Craniata</taxon>
        <taxon>Vertebrata</taxon>
        <taxon>Euteleostomi</taxon>
        <taxon>Actinopterygii</taxon>
        <taxon>Neopterygii</taxon>
        <taxon>Teleostei</taxon>
        <taxon>Neoteleostei</taxon>
        <taxon>Acanthomorphata</taxon>
        <taxon>Gobiaria</taxon>
        <taxon>Gobiiformes</taxon>
        <taxon>Gobioidei</taxon>
        <taxon>Gobiidae</taxon>
        <taxon>Benthophilinae</taxon>
        <taxon>Neogobiini</taxon>
        <taxon>Neogobius</taxon>
    </lineage>
</organism>
<evidence type="ECO:0000313" key="11">
    <source>
        <dbReference type="Ensembl" id="ENSNMLP00000014358.1"/>
    </source>
</evidence>
<evidence type="ECO:0000313" key="12">
    <source>
        <dbReference type="Proteomes" id="UP000694523"/>
    </source>
</evidence>
<dbReference type="Gene3D" id="3.30.160.60">
    <property type="entry name" value="Classic Zinc Finger"/>
    <property type="match status" value="8"/>
</dbReference>
<evidence type="ECO:0000259" key="10">
    <source>
        <dbReference type="PROSITE" id="PS50157"/>
    </source>
</evidence>
<evidence type="ECO:0000256" key="1">
    <source>
        <dbReference type="ARBA" id="ARBA00004123"/>
    </source>
</evidence>
<dbReference type="PROSITE" id="PS50157">
    <property type="entry name" value="ZINC_FINGER_C2H2_2"/>
    <property type="match status" value="6"/>
</dbReference>
<dbReference type="Pfam" id="PF00096">
    <property type="entry name" value="zf-C2H2"/>
    <property type="match status" value="5"/>
</dbReference>
<feature type="domain" description="C2H2-type" evidence="10">
    <location>
        <begin position="330"/>
        <end position="357"/>
    </location>
</feature>
<dbReference type="Ensembl" id="ENSNMLT00000016146.1">
    <property type="protein sequence ID" value="ENSNMLP00000014358.1"/>
    <property type="gene ID" value="ENSNMLG00000009590.1"/>
</dbReference>
<feature type="domain" description="C2H2-type" evidence="10">
    <location>
        <begin position="358"/>
        <end position="385"/>
    </location>
</feature>
<feature type="region of interest" description="Disordered" evidence="9">
    <location>
        <begin position="36"/>
        <end position="69"/>
    </location>
</feature>